<organism evidence="2">
    <name type="scientific">Cladocopium goreaui</name>
    <dbReference type="NCBI Taxonomy" id="2562237"/>
    <lineage>
        <taxon>Eukaryota</taxon>
        <taxon>Sar</taxon>
        <taxon>Alveolata</taxon>
        <taxon>Dinophyceae</taxon>
        <taxon>Suessiales</taxon>
        <taxon>Symbiodiniaceae</taxon>
        <taxon>Cladocopium</taxon>
    </lineage>
</organism>
<dbReference type="EMBL" id="CAMXCT030002033">
    <property type="protein sequence ID" value="CAL4782404.1"/>
    <property type="molecule type" value="Genomic_DNA"/>
</dbReference>
<evidence type="ECO:0000313" key="2">
    <source>
        <dbReference type="EMBL" id="CAI3995092.1"/>
    </source>
</evidence>
<evidence type="ECO:0000313" key="4">
    <source>
        <dbReference type="Proteomes" id="UP001152797"/>
    </source>
</evidence>
<evidence type="ECO:0000256" key="1">
    <source>
        <dbReference type="SAM" id="MobiDB-lite"/>
    </source>
</evidence>
<dbReference type="OrthoDB" id="439496at2759"/>
<dbReference type="EMBL" id="CAMXCT020002033">
    <property type="protein sequence ID" value="CAL1148467.1"/>
    <property type="molecule type" value="Genomic_DNA"/>
</dbReference>
<dbReference type="AlphaFoldDB" id="A0A9P1G2J2"/>
<evidence type="ECO:0000313" key="3">
    <source>
        <dbReference type="EMBL" id="CAL4782404.1"/>
    </source>
</evidence>
<dbReference type="InterPro" id="IPR036534">
    <property type="entry name" value="GAR_dom_sf"/>
</dbReference>
<feature type="compositionally biased region" description="Low complexity" evidence="1">
    <location>
        <begin position="43"/>
        <end position="63"/>
    </location>
</feature>
<protein>
    <submittedName>
        <fullName evidence="2">Uncharacterized protein</fullName>
    </submittedName>
</protein>
<proteinExistence type="predicted"/>
<gene>
    <name evidence="2" type="ORF">C1SCF055_LOCUS21690</name>
</gene>
<reference evidence="2" key="1">
    <citation type="submission" date="2022-10" db="EMBL/GenBank/DDBJ databases">
        <authorList>
            <person name="Chen Y."/>
            <person name="Dougan E. K."/>
            <person name="Chan C."/>
            <person name="Rhodes N."/>
            <person name="Thang M."/>
        </authorList>
    </citation>
    <scope>NUCLEOTIDE SEQUENCE</scope>
</reference>
<dbReference type="Proteomes" id="UP001152797">
    <property type="component" value="Unassembled WGS sequence"/>
</dbReference>
<keyword evidence="4" id="KW-1185">Reference proteome</keyword>
<feature type="region of interest" description="Disordered" evidence="1">
    <location>
        <begin position="37"/>
        <end position="108"/>
    </location>
</feature>
<dbReference type="EMBL" id="CAMXCT010002033">
    <property type="protein sequence ID" value="CAI3995092.1"/>
    <property type="molecule type" value="Genomic_DNA"/>
</dbReference>
<name>A0A9P1G2J2_9DINO</name>
<accession>A0A9P1G2J2</accession>
<sequence>MHVSAVPGAYPQIGGQPMMPQMRAPMPQGFAGGVAAAPGMNSMQGHAPPAQPQMAPQPQLGQMRPGTGSMQLGHRPSGSSLGTFEALSPTQAGSRTMPVSGPSGAREQALQQRVTDLEELLKSKDQEIKELQGALSKAGIKLPSTSLKKAKAREKVGSGGFRKVSQSQPSVPYEALDQEDPIDLRLEEFYNGTGSAIPFQRINRGFYRFGETILELNIINHKLMAKTEDGWNRSKFGPIEKFLMYYENIEREKAGIPMEA</sequence>
<comment type="caution">
    <text evidence="2">The sequence shown here is derived from an EMBL/GenBank/DDBJ whole genome shotgun (WGS) entry which is preliminary data.</text>
</comment>
<dbReference type="GO" id="GO:0008017">
    <property type="term" value="F:microtubule binding"/>
    <property type="evidence" value="ECO:0007669"/>
    <property type="project" value="InterPro"/>
</dbReference>
<dbReference type="SUPFAM" id="SSF143575">
    <property type="entry name" value="GAS2 domain-like"/>
    <property type="match status" value="1"/>
</dbReference>
<feature type="compositionally biased region" description="Polar residues" evidence="1">
    <location>
        <begin position="77"/>
        <end position="94"/>
    </location>
</feature>
<reference evidence="3 4" key="2">
    <citation type="submission" date="2024-05" db="EMBL/GenBank/DDBJ databases">
        <authorList>
            <person name="Chen Y."/>
            <person name="Shah S."/>
            <person name="Dougan E. K."/>
            <person name="Thang M."/>
            <person name="Chan C."/>
        </authorList>
    </citation>
    <scope>NUCLEOTIDE SEQUENCE [LARGE SCALE GENOMIC DNA]</scope>
</reference>